<dbReference type="SMART" id="SM00091">
    <property type="entry name" value="PAS"/>
    <property type="match status" value="5"/>
</dbReference>
<dbReference type="NCBIfam" id="TIGR00229">
    <property type="entry name" value="sensory_box"/>
    <property type="match status" value="3"/>
</dbReference>
<dbReference type="InterPro" id="IPR052155">
    <property type="entry name" value="Biofilm_reg_signaling"/>
</dbReference>
<dbReference type="InterPro" id="IPR000700">
    <property type="entry name" value="PAS-assoc_C"/>
</dbReference>
<dbReference type="SUPFAM" id="SSF53335">
    <property type="entry name" value="S-adenosyl-L-methionine-dependent methyltransferases"/>
    <property type="match status" value="1"/>
</dbReference>
<dbReference type="GO" id="GO:0006935">
    <property type="term" value="P:chemotaxis"/>
    <property type="evidence" value="ECO:0007669"/>
    <property type="project" value="UniProtKB-UniRule"/>
</dbReference>
<dbReference type="PANTHER" id="PTHR44757">
    <property type="entry name" value="DIGUANYLATE CYCLASE DGCP"/>
    <property type="match status" value="1"/>
</dbReference>
<evidence type="ECO:0000259" key="8">
    <source>
        <dbReference type="PROSITE" id="PS50887"/>
    </source>
</evidence>
<dbReference type="PROSITE" id="PS50883">
    <property type="entry name" value="EAL"/>
    <property type="match status" value="1"/>
</dbReference>
<dbReference type="Pfam" id="PF00563">
    <property type="entry name" value="EAL"/>
    <property type="match status" value="1"/>
</dbReference>
<dbReference type="PROSITE" id="PS50123">
    <property type="entry name" value="CHER"/>
    <property type="match status" value="1"/>
</dbReference>
<dbReference type="InterPro" id="IPR022641">
    <property type="entry name" value="CheR_N"/>
</dbReference>
<dbReference type="Gene3D" id="3.30.450.20">
    <property type="entry name" value="PAS domain"/>
    <property type="match status" value="5"/>
</dbReference>
<feature type="domain" description="CheR-type methyltransferase" evidence="6">
    <location>
        <begin position="211"/>
        <end position="483"/>
    </location>
</feature>
<dbReference type="SMART" id="SM00267">
    <property type="entry name" value="GGDEF"/>
    <property type="match status" value="1"/>
</dbReference>
<feature type="active site" evidence="1">
    <location>
        <position position="146"/>
    </location>
</feature>
<dbReference type="Pfam" id="PF03705">
    <property type="entry name" value="CheR_N"/>
    <property type="match status" value="1"/>
</dbReference>
<dbReference type="SUPFAM" id="SSF141868">
    <property type="entry name" value="EAL domain-like"/>
    <property type="match status" value="1"/>
</dbReference>
<sequence>MIDSCHSEHSPFHEDFPASSFLVGIGASAGGLQALESFFGSLPPEPGAAFVVVQHLSPDFRSLMVELLQRHTQLPVSVIEDGMVLELNQVYVLPPGMMVSLQGQQLWLEERSGGANDYPIDQFFLSLAQERGDRTIGILLSGTGSDGTEGLKAISRAGGIALVQSQETAQFGAMPSNPISSGLVDEILSPEELAQAVCEIIRYTATQAALTTDAAPLLPDEQLTRILDLLQEQENIDFSQYKIATLHRRIVHRLLLSKASSVEEYLTYLAATPEEVKNLRQDLLIGATRFFRDPEMWSRLQQEVLPRLIESLQPEQPLRLWVAACSTGEEVYSLAIVVHEVMEQLGKPHPVKLFATDIDEEALLIASQGVYPPTIGRDVGAERLDRFLKLEGSSYRIKKFLRAQVVFASHDLTQNPGFSQMHLVSCRNLLIYMQVSLQEQVLKLLHFSLASRGVLVLGPSEHLGATSHAFHTLDQQWKIFRKRQGVQLPMQRSIGSPTLQSVAPARTPKPVRSPYEQLLSEVLKLRFGDRPITCLLVDDTYQLRHIFLNTARLLDFPLGEINTNVLELVVPSLKVPLSTALHRVQRDQQPVLYSDIQVAELSPNQRLNLWVGGVDPKTTDPDAGNQWILLLEVAMLPDSANPEDETEFDPNADLSQHVRELEYELQQTRENLQTSIEELETANEEQQATNEELLASNEELQSTNEELQSVNEELYTVNSENQERIEQLTELTADIDNLLQSTDIGVVFLDQCLNIRKFTPAATEVFNFRMGDTGRPLTELVNHLDLDHITALIQQVAEYQTVQETEATNLKTGDRLLLRILPYRREDGTTDGVVLTLIKVNDLKQVQDALMQSNRLLEGLYRNSPFGLALFDSELRFLRLNQTLADINGLTIAAHIGQTVQELLPDLQATIQPYLQQVLDTHSPVTFEISGTTPAHPGVERTWLASYYPVVLDDEQGGVGAIITDITAQKQIQAELTESQALVQQIAEASPAVLALFELPSGKTAYINSAIENLLGYTPDEIYQDGEEILAHHVHPEDMAVVQAHFAALAQTQTGNVLSYEYRARHKDGSWHWIYQRNVVFRRNADGTVQQVLGVGTDITERVEVQAALQHNETLLRATLLSTPITLWTQDHDLRYTWIHNPTEGLRLENMIGRRDEDFLPAAKATALTQLKQQVLDTGEVCHHEFSLQTGDSPHVFDLTLTPQRDRTGQIVGLTGVAIDITRTKQTETQLQKLTQRLEQAQQIAHIGDWEYDFEQDHITWSTEVFRITGIDPAAGVPSIPELFSLVHPDDRTLLTNLLDQDPDLPQALNVDIRILPKNTSGHRHINIIGRSVADDTGHLTRLYGTVMDVTNRKQAEADLEYRAFFDPLTHIPNRAFFLQHLKLSVSRVSRDTTYQFAVLYLDLDDFKAINDSLGHAAGDQLLIQIARRLDDILRPGDIVSRLGGDEFAILLEKTAYPELALQIAHRVQATIAQPMAIDSAQISTTSSIGIAFYETDNPWHSETAVLENADIAMYQAKRKGPGNIELFHPTLRAQRVDQVELKVGIVQALEQHEFLLYYQPLVDLQRRLVIGFECLVRWQHPQRGLLSPLEFLPVVRSSQLMPGLEGWILKQACRQVHQWQQRFELDTAFCMNVNVSADFLKHASFMDSLRLALSESAVNPQHICLEITEHSFISRSSTVDTVLREVNHLGIKIALDDFGTGYSSLSYLHRLPIDVIKIDQSFIQSLDAEASLTSITRGIVNLAHQLDLNVIAEGIETPRQLEFVTELSCNVGQGYLFSHPVGEQEAERFIQNPHLFNN</sequence>
<accession>A0A4Q7E2T9</accession>
<dbReference type="CDD" id="cd16434">
    <property type="entry name" value="CheB-CheR_fusion"/>
    <property type="match status" value="1"/>
</dbReference>
<feature type="active site" evidence="1">
    <location>
        <position position="55"/>
    </location>
</feature>
<feature type="active site" evidence="1">
    <location>
        <position position="28"/>
    </location>
</feature>
<dbReference type="InterPro" id="IPR013656">
    <property type="entry name" value="PAS_4"/>
</dbReference>
<dbReference type="InterPro" id="IPR035909">
    <property type="entry name" value="CheB_C"/>
</dbReference>
<gene>
    <name evidence="9" type="ORF">DYY88_20060</name>
</gene>
<dbReference type="GO" id="GO:0005737">
    <property type="term" value="C:cytoplasm"/>
    <property type="evidence" value="ECO:0007669"/>
    <property type="project" value="InterPro"/>
</dbReference>
<dbReference type="InterPro" id="IPR001610">
    <property type="entry name" value="PAC"/>
</dbReference>
<dbReference type="Gene3D" id="3.40.50.150">
    <property type="entry name" value="Vaccinia Virus protein VP39"/>
    <property type="match status" value="1"/>
</dbReference>
<feature type="domain" description="PAC" evidence="4">
    <location>
        <begin position="1309"/>
        <end position="1362"/>
    </location>
</feature>
<dbReference type="Pfam" id="PF08447">
    <property type="entry name" value="PAS_3"/>
    <property type="match status" value="2"/>
</dbReference>
<dbReference type="SUPFAM" id="SSF47757">
    <property type="entry name" value="Chemotaxis receptor methyltransferase CheR, N-terminal domain"/>
    <property type="match status" value="1"/>
</dbReference>
<dbReference type="RefSeq" id="WP_084607073.1">
    <property type="nucleotide sequence ID" value="NZ_QVFV01000007.1"/>
</dbReference>
<dbReference type="EMBL" id="QVFV01000007">
    <property type="protein sequence ID" value="RZM75601.1"/>
    <property type="molecule type" value="Genomic_DNA"/>
</dbReference>
<dbReference type="InterPro" id="IPR000160">
    <property type="entry name" value="GGDEF_dom"/>
</dbReference>
<dbReference type="Gene3D" id="3.30.70.270">
    <property type="match status" value="1"/>
</dbReference>
<dbReference type="SMART" id="SM00086">
    <property type="entry name" value="PAC"/>
    <property type="match status" value="5"/>
</dbReference>
<feature type="domain" description="GGDEF" evidence="8">
    <location>
        <begin position="1395"/>
        <end position="1530"/>
    </location>
</feature>
<dbReference type="SMART" id="SM00052">
    <property type="entry name" value="EAL"/>
    <property type="match status" value="1"/>
</dbReference>
<evidence type="ECO:0000313" key="9">
    <source>
        <dbReference type="EMBL" id="RZM75601.1"/>
    </source>
</evidence>
<dbReference type="InterPro" id="IPR001633">
    <property type="entry name" value="EAL_dom"/>
</dbReference>
<dbReference type="SUPFAM" id="SSF52738">
    <property type="entry name" value="Methylesterase CheB, C-terminal domain"/>
    <property type="match status" value="1"/>
</dbReference>
<dbReference type="Gene3D" id="2.10.70.100">
    <property type="match status" value="1"/>
</dbReference>
<keyword evidence="10" id="KW-1185">Reference proteome</keyword>
<dbReference type="InterPro" id="IPR000780">
    <property type="entry name" value="CheR_MeTrfase"/>
</dbReference>
<dbReference type="PANTHER" id="PTHR44757:SF2">
    <property type="entry name" value="BIOFILM ARCHITECTURE MAINTENANCE PROTEIN MBAA"/>
    <property type="match status" value="1"/>
</dbReference>
<dbReference type="SUPFAM" id="SSF55785">
    <property type="entry name" value="PYP-like sensor domain (PAS domain)"/>
    <property type="match status" value="5"/>
</dbReference>
<dbReference type="GO" id="GO:0008757">
    <property type="term" value="F:S-adenosylmethionine-dependent methyltransferase activity"/>
    <property type="evidence" value="ECO:0007669"/>
    <property type="project" value="InterPro"/>
</dbReference>
<evidence type="ECO:0000259" key="7">
    <source>
        <dbReference type="PROSITE" id="PS50883"/>
    </source>
</evidence>
<dbReference type="Pfam" id="PF00990">
    <property type="entry name" value="GGDEF"/>
    <property type="match status" value="1"/>
</dbReference>
<dbReference type="PROSITE" id="PS50112">
    <property type="entry name" value="PAS"/>
    <property type="match status" value="2"/>
</dbReference>
<feature type="domain" description="CheB-type methylesterase" evidence="5">
    <location>
        <begin position="17"/>
        <end position="204"/>
    </location>
</feature>
<dbReference type="Pfam" id="PF13596">
    <property type="entry name" value="PAS_10"/>
    <property type="match status" value="1"/>
</dbReference>
<name>A0A4Q7E2T9_9CYAN</name>
<dbReference type="OrthoDB" id="9799157at2"/>
<feature type="domain" description="PAS" evidence="3">
    <location>
        <begin position="853"/>
        <end position="922"/>
    </location>
</feature>
<evidence type="ECO:0000259" key="5">
    <source>
        <dbReference type="PROSITE" id="PS50122"/>
    </source>
</evidence>
<dbReference type="InterPro" id="IPR013655">
    <property type="entry name" value="PAS_fold_3"/>
</dbReference>
<dbReference type="NCBIfam" id="TIGR00254">
    <property type="entry name" value="GGDEF"/>
    <property type="match status" value="1"/>
</dbReference>
<dbReference type="InterPro" id="IPR000014">
    <property type="entry name" value="PAS"/>
</dbReference>
<evidence type="ECO:0000256" key="2">
    <source>
        <dbReference type="SAM" id="Coils"/>
    </source>
</evidence>
<comment type="caution">
    <text evidence="9">The sequence shown here is derived from an EMBL/GenBank/DDBJ whole genome shotgun (WGS) entry which is preliminary data.</text>
</comment>
<dbReference type="InterPro" id="IPR035919">
    <property type="entry name" value="EAL_sf"/>
</dbReference>
<feature type="domain" description="PAS" evidence="3">
    <location>
        <begin position="979"/>
        <end position="1053"/>
    </location>
</feature>
<dbReference type="SUPFAM" id="SSF55073">
    <property type="entry name" value="Nucleotide cyclase"/>
    <property type="match status" value="1"/>
</dbReference>
<dbReference type="InterPro" id="IPR029063">
    <property type="entry name" value="SAM-dependent_MTases_sf"/>
</dbReference>
<evidence type="ECO:0000313" key="10">
    <source>
        <dbReference type="Proteomes" id="UP000292459"/>
    </source>
</evidence>
<dbReference type="Gene3D" id="3.20.20.450">
    <property type="entry name" value="EAL domain"/>
    <property type="match status" value="1"/>
</dbReference>
<dbReference type="PROSITE" id="PS50887">
    <property type="entry name" value="GGDEF"/>
    <property type="match status" value="1"/>
</dbReference>
<dbReference type="CDD" id="cd01949">
    <property type="entry name" value="GGDEF"/>
    <property type="match status" value="1"/>
</dbReference>
<dbReference type="InterPro" id="IPR043128">
    <property type="entry name" value="Rev_trsase/Diguanyl_cyclase"/>
</dbReference>
<keyword evidence="1" id="KW-0145">Chemotaxis</keyword>
<feature type="coiled-coil region" evidence="2">
    <location>
        <begin position="651"/>
        <end position="720"/>
    </location>
</feature>
<protein>
    <submittedName>
        <fullName evidence="9">EAL domain-containing protein</fullName>
    </submittedName>
</protein>
<dbReference type="SMART" id="SM00138">
    <property type="entry name" value="MeTrc"/>
    <property type="match status" value="1"/>
</dbReference>
<dbReference type="PRINTS" id="PR00996">
    <property type="entry name" value="CHERMTFRASE"/>
</dbReference>
<keyword evidence="2" id="KW-0175">Coiled coil</keyword>
<dbReference type="Pfam" id="PF08448">
    <property type="entry name" value="PAS_4"/>
    <property type="match status" value="2"/>
</dbReference>
<dbReference type="PROSITE" id="PS50122">
    <property type="entry name" value="CHEB"/>
    <property type="match status" value="1"/>
</dbReference>
<keyword evidence="1" id="KW-0378">Hydrolase</keyword>
<dbReference type="InterPro" id="IPR035965">
    <property type="entry name" value="PAS-like_dom_sf"/>
</dbReference>
<feature type="domain" description="PAC" evidence="4">
    <location>
        <begin position="1058"/>
        <end position="1111"/>
    </location>
</feature>
<dbReference type="Pfam" id="PF01739">
    <property type="entry name" value="CheR"/>
    <property type="match status" value="1"/>
</dbReference>
<dbReference type="GO" id="GO:0000156">
    <property type="term" value="F:phosphorelay response regulator activity"/>
    <property type="evidence" value="ECO:0007669"/>
    <property type="project" value="InterPro"/>
</dbReference>
<dbReference type="InterPro" id="IPR022642">
    <property type="entry name" value="CheR_C"/>
</dbReference>
<proteinExistence type="predicted"/>
<dbReference type="InterPro" id="IPR029787">
    <property type="entry name" value="Nucleotide_cyclase"/>
</dbReference>
<organism evidence="9 10">
    <name type="scientific">Leptolyngbya iicbica LK</name>
    <dbReference type="NCBI Taxonomy" id="2294035"/>
    <lineage>
        <taxon>Bacteria</taxon>
        <taxon>Bacillati</taxon>
        <taxon>Cyanobacteriota</taxon>
        <taxon>Cyanophyceae</taxon>
        <taxon>Leptolyngbyales</taxon>
        <taxon>Leptolyngbyaceae</taxon>
        <taxon>Leptolyngbya group</taxon>
        <taxon>Leptolyngbya</taxon>
        <taxon>Leptolyngbya iicbica</taxon>
    </lineage>
</organism>
<dbReference type="Gene3D" id="3.40.50.180">
    <property type="entry name" value="Methylesterase CheB, C-terminal domain"/>
    <property type="match status" value="1"/>
</dbReference>
<dbReference type="GO" id="GO:0008984">
    <property type="term" value="F:protein-glutamate methylesterase activity"/>
    <property type="evidence" value="ECO:0007669"/>
    <property type="project" value="InterPro"/>
</dbReference>
<dbReference type="PROSITE" id="PS50113">
    <property type="entry name" value="PAC"/>
    <property type="match status" value="3"/>
</dbReference>
<dbReference type="Proteomes" id="UP000292459">
    <property type="component" value="Unassembled WGS sequence"/>
</dbReference>
<evidence type="ECO:0000256" key="1">
    <source>
        <dbReference type="PROSITE-ProRule" id="PRU00050"/>
    </source>
</evidence>
<evidence type="ECO:0000259" key="4">
    <source>
        <dbReference type="PROSITE" id="PS50113"/>
    </source>
</evidence>
<feature type="domain" description="EAL" evidence="7">
    <location>
        <begin position="1539"/>
        <end position="1795"/>
    </location>
</feature>
<feature type="domain" description="PAC" evidence="4">
    <location>
        <begin position="1182"/>
        <end position="1233"/>
    </location>
</feature>
<dbReference type="InterPro" id="IPR000673">
    <property type="entry name" value="Sig_transdc_resp-reg_Me-estase"/>
</dbReference>
<evidence type="ECO:0000259" key="6">
    <source>
        <dbReference type="PROSITE" id="PS50123"/>
    </source>
</evidence>
<dbReference type="Pfam" id="PF01339">
    <property type="entry name" value="CheB_methylest"/>
    <property type="match status" value="1"/>
</dbReference>
<reference evidence="9 10" key="1">
    <citation type="submission" date="2018-11" db="EMBL/GenBank/DDBJ databases">
        <title>Whole genome sequencing of an environmental sample.</title>
        <authorList>
            <person name="Sarangi A.N."/>
            <person name="Singh D."/>
            <person name="Tripathy S."/>
        </authorList>
    </citation>
    <scope>NUCLEOTIDE SEQUENCE [LARGE SCALE GENOMIC DNA]</scope>
    <source>
        <strain evidence="9 10">Lakshadweep</strain>
    </source>
</reference>
<dbReference type="CDD" id="cd00130">
    <property type="entry name" value="PAS"/>
    <property type="match status" value="1"/>
</dbReference>
<dbReference type="CDD" id="cd01948">
    <property type="entry name" value="EAL"/>
    <property type="match status" value="1"/>
</dbReference>
<evidence type="ECO:0000259" key="3">
    <source>
        <dbReference type="PROSITE" id="PS50112"/>
    </source>
</evidence>